<proteinExistence type="predicted"/>
<dbReference type="Gene3D" id="2.60.200.20">
    <property type="match status" value="1"/>
</dbReference>
<dbReference type="GO" id="GO:0006302">
    <property type="term" value="P:double-strand break repair"/>
    <property type="evidence" value="ECO:0007669"/>
    <property type="project" value="InterPro"/>
</dbReference>
<dbReference type="EMBL" id="NCKV01003472">
    <property type="protein sequence ID" value="RWS25684.1"/>
    <property type="molecule type" value="Genomic_DNA"/>
</dbReference>
<dbReference type="VEuPathDB" id="VectorBase:LDEU006354"/>
<organism evidence="2 3">
    <name type="scientific">Leptotrombidium deliense</name>
    <dbReference type="NCBI Taxonomy" id="299467"/>
    <lineage>
        <taxon>Eukaryota</taxon>
        <taxon>Metazoa</taxon>
        <taxon>Ecdysozoa</taxon>
        <taxon>Arthropoda</taxon>
        <taxon>Chelicerata</taxon>
        <taxon>Arachnida</taxon>
        <taxon>Acari</taxon>
        <taxon>Acariformes</taxon>
        <taxon>Trombidiformes</taxon>
        <taxon>Prostigmata</taxon>
        <taxon>Anystina</taxon>
        <taxon>Parasitengona</taxon>
        <taxon>Trombiculoidea</taxon>
        <taxon>Trombiculidae</taxon>
        <taxon>Leptotrombidium</taxon>
    </lineage>
</organism>
<dbReference type="STRING" id="299467.A0A443SDT8"/>
<gene>
    <name evidence="2" type="ORF">B4U80_10791</name>
</gene>
<dbReference type="Proteomes" id="UP000288716">
    <property type="component" value="Unassembled WGS sequence"/>
</dbReference>
<name>A0A443SDT8_9ACAR</name>
<accession>A0A443SDT8</accession>
<keyword evidence="3" id="KW-1185">Reference proteome</keyword>
<dbReference type="GO" id="GO:0008408">
    <property type="term" value="F:3'-5' exonuclease activity"/>
    <property type="evidence" value="ECO:0007669"/>
    <property type="project" value="InterPro"/>
</dbReference>
<sequence>MSTYLLWRRLCSDKKVSRNHAVLELKDSGEITLTSIHVNPCFYSSDPESSPKILKKDKTQKLIAGDIFSLLPNSYRYQIVIKDEENDEDKQGHTNDVKADDSSCNGDTNKEENSEKYSEIKESKNQ</sequence>
<evidence type="ECO:0000313" key="2">
    <source>
        <dbReference type="EMBL" id="RWS25684.1"/>
    </source>
</evidence>
<dbReference type="OrthoDB" id="10256774at2759"/>
<reference evidence="2 3" key="1">
    <citation type="journal article" date="2018" name="Gigascience">
        <title>Genomes of trombidid mites reveal novel predicted allergens and laterally-transferred genes associated with secondary metabolism.</title>
        <authorList>
            <person name="Dong X."/>
            <person name="Chaisiri K."/>
            <person name="Xia D."/>
            <person name="Armstrong S.D."/>
            <person name="Fang Y."/>
            <person name="Donnelly M.J."/>
            <person name="Kadowaki T."/>
            <person name="McGarry J.W."/>
            <person name="Darby A.C."/>
            <person name="Makepeace B.L."/>
        </authorList>
    </citation>
    <scope>NUCLEOTIDE SEQUENCE [LARGE SCALE GENOMIC DNA]</scope>
    <source>
        <strain evidence="2">UoL-UT</strain>
    </source>
</reference>
<feature type="compositionally biased region" description="Basic and acidic residues" evidence="1">
    <location>
        <begin position="108"/>
        <end position="126"/>
    </location>
</feature>
<dbReference type="PANTHER" id="PTHR21315">
    <property type="entry name" value="APRATAXIN AND PNK-LIKE FACTOR-RELATED"/>
    <property type="match status" value="1"/>
</dbReference>
<dbReference type="PANTHER" id="PTHR21315:SF2">
    <property type="entry name" value="APRATAXIN AND PNK-LIKE FACTOR"/>
    <property type="match status" value="1"/>
</dbReference>
<dbReference type="GO" id="GO:0035861">
    <property type="term" value="C:site of double-strand break"/>
    <property type="evidence" value="ECO:0007669"/>
    <property type="project" value="TreeGrafter"/>
</dbReference>
<evidence type="ECO:0000256" key="1">
    <source>
        <dbReference type="SAM" id="MobiDB-lite"/>
    </source>
</evidence>
<protein>
    <submittedName>
        <fullName evidence="2">Aprataxin and PNK-like factor</fullName>
    </submittedName>
</protein>
<feature type="region of interest" description="Disordered" evidence="1">
    <location>
        <begin position="82"/>
        <end position="126"/>
    </location>
</feature>
<comment type="caution">
    <text evidence="2">The sequence shown here is derived from an EMBL/GenBank/DDBJ whole genome shotgun (WGS) entry which is preliminary data.</text>
</comment>
<feature type="compositionally biased region" description="Basic and acidic residues" evidence="1">
    <location>
        <begin position="89"/>
        <end position="101"/>
    </location>
</feature>
<dbReference type="AlphaFoldDB" id="A0A443SDT8"/>
<feature type="non-terminal residue" evidence="2">
    <location>
        <position position="126"/>
    </location>
</feature>
<evidence type="ECO:0000313" key="3">
    <source>
        <dbReference type="Proteomes" id="UP000288716"/>
    </source>
</evidence>
<dbReference type="InterPro" id="IPR039253">
    <property type="entry name" value="APLF"/>
</dbReference>
<dbReference type="InterPro" id="IPR008984">
    <property type="entry name" value="SMAD_FHA_dom_sf"/>
</dbReference>
<dbReference type="GO" id="GO:0003906">
    <property type="term" value="F:DNA-(apurinic or apyrimidinic site) endonuclease activity"/>
    <property type="evidence" value="ECO:0007669"/>
    <property type="project" value="InterPro"/>
</dbReference>
<dbReference type="SUPFAM" id="SSF49879">
    <property type="entry name" value="SMAD/FHA domain"/>
    <property type="match status" value="1"/>
</dbReference>
<dbReference type="GO" id="GO:0005634">
    <property type="term" value="C:nucleus"/>
    <property type="evidence" value="ECO:0007669"/>
    <property type="project" value="TreeGrafter"/>
</dbReference>